<gene>
    <name evidence="7" type="ORF">AL01_04370</name>
</gene>
<proteinExistence type="inferred from homology"/>
<dbReference type="SUPFAM" id="SSF52283">
    <property type="entry name" value="Formate/glycerate dehydrogenase catalytic domain-like"/>
    <property type="match status" value="1"/>
</dbReference>
<feature type="domain" description="D-isomer specific 2-hydroxyacid dehydrogenase NAD-binding" evidence="6">
    <location>
        <begin position="111"/>
        <end position="283"/>
    </location>
</feature>
<dbReference type="GO" id="GO:0005829">
    <property type="term" value="C:cytosol"/>
    <property type="evidence" value="ECO:0007669"/>
    <property type="project" value="TreeGrafter"/>
</dbReference>
<dbReference type="GO" id="GO:0051287">
    <property type="term" value="F:NAD binding"/>
    <property type="evidence" value="ECO:0007669"/>
    <property type="project" value="InterPro"/>
</dbReference>
<dbReference type="Pfam" id="PF00389">
    <property type="entry name" value="2-Hacid_dh"/>
    <property type="match status" value="1"/>
</dbReference>
<evidence type="ECO:0000256" key="3">
    <source>
        <dbReference type="ARBA" id="ARBA00023027"/>
    </source>
</evidence>
<dbReference type="FunFam" id="3.40.50.720:FF:000213">
    <property type="entry name" value="Putative 2-hydroxyacid dehydrogenase"/>
    <property type="match status" value="1"/>
</dbReference>
<keyword evidence="2 4" id="KW-0560">Oxidoreductase</keyword>
<dbReference type="OrthoDB" id="9793626at2"/>
<sequence>MTASSWTKQHLLLLEPLPEPTLAVLAEHFIIHPFTNMDDLTKIAPDIRAIATGGSYGVAPEVMAALPHLEIIAVNGVGLDRIDLTEARKRHIRVTVTTDISTNDVADMAMLLLLALKRNLKANEQFLLDGNWAAGKLPPLAHSLNGRKLGIAGFGRIGQAVARRAQASNMEVAYFNPHPREGSSLPFEPSLKALAAWADVLVITLPATAATKNIINADILAALGKDGVLINTARGSVIDEEALLAALKSKSIAGAGLDVFQNEPTINPAFLTLDNVVLQPHQASATIETRLAMGQNIIDNLLAHFSGKPLLTPAC</sequence>
<evidence type="ECO:0000313" key="8">
    <source>
        <dbReference type="Proteomes" id="UP000200980"/>
    </source>
</evidence>
<dbReference type="InterPro" id="IPR006140">
    <property type="entry name" value="D-isomer_DH_NAD-bd"/>
</dbReference>
<keyword evidence="1" id="KW-0521">NADP</keyword>
<dbReference type="GO" id="GO:0030267">
    <property type="term" value="F:glyoxylate reductase (NADPH) activity"/>
    <property type="evidence" value="ECO:0007669"/>
    <property type="project" value="TreeGrafter"/>
</dbReference>
<dbReference type="PANTHER" id="PTHR10996:SF178">
    <property type="entry name" value="2-HYDROXYACID DEHYDROGENASE YGL185C-RELATED"/>
    <property type="match status" value="1"/>
</dbReference>
<dbReference type="AlphaFoldDB" id="A0A1S8GQJ2"/>
<evidence type="ECO:0000259" key="5">
    <source>
        <dbReference type="Pfam" id="PF00389"/>
    </source>
</evidence>
<dbReference type="InterPro" id="IPR050223">
    <property type="entry name" value="D-isomer_2-hydroxyacid_DH"/>
</dbReference>
<evidence type="ECO:0000256" key="4">
    <source>
        <dbReference type="RuleBase" id="RU003719"/>
    </source>
</evidence>
<organism evidence="7 8">
    <name type="scientific">Bombella intestini</name>
    <dbReference type="NCBI Taxonomy" id="1539051"/>
    <lineage>
        <taxon>Bacteria</taxon>
        <taxon>Pseudomonadati</taxon>
        <taxon>Pseudomonadota</taxon>
        <taxon>Alphaproteobacteria</taxon>
        <taxon>Acetobacterales</taxon>
        <taxon>Acetobacteraceae</taxon>
        <taxon>Bombella</taxon>
    </lineage>
</organism>
<dbReference type="Gene3D" id="3.40.50.720">
    <property type="entry name" value="NAD(P)-binding Rossmann-like Domain"/>
    <property type="match status" value="2"/>
</dbReference>
<keyword evidence="3" id="KW-0520">NAD</keyword>
<comment type="caution">
    <text evidence="7">The sequence shown here is derived from an EMBL/GenBank/DDBJ whole genome shotgun (WGS) entry which is preliminary data.</text>
</comment>
<reference evidence="7 8" key="1">
    <citation type="journal article" date="2016" name="PLoS ONE">
        <title>Whole-Genome Sequence Analysis of Bombella intestini LMG 28161T, a Novel Acetic Acid Bacterium Isolated from the Crop of a Red-Tailed Bumble Bee, Bombus lapidarius.</title>
        <authorList>
            <person name="Li L."/>
            <person name="Illeghems K."/>
            <person name="Van Kerrebroeck S."/>
            <person name="Borremans W."/>
            <person name="Cleenwerck I."/>
            <person name="Smagghe G."/>
            <person name="De Vuyst L."/>
            <person name="Vandamme P."/>
        </authorList>
    </citation>
    <scope>NUCLEOTIDE SEQUENCE [LARGE SCALE GENOMIC DNA]</scope>
    <source>
        <strain evidence="7 8">R-52487</strain>
    </source>
</reference>
<dbReference type="SUPFAM" id="SSF51735">
    <property type="entry name" value="NAD(P)-binding Rossmann-fold domains"/>
    <property type="match status" value="1"/>
</dbReference>
<dbReference type="GO" id="GO:0016618">
    <property type="term" value="F:hydroxypyruvate reductase [NAD(P)H] activity"/>
    <property type="evidence" value="ECO:0007669"/>
    <property type="project" value="TreeGrafter"/>
</dbReference>
<evidence type="ECO:0000256" key="1">
    <source>
        <dbReference type="ARBA" id="ARBA00022857"/>
    </source>
</evidence>
<dbReference type="InterPro" id="IPR006139">
    <property type="entry name" value="D-isomer_2_OHA_DH_cat_dom"/>
</dbReference>
<dbReference type="EMBL" id="JATM01000002">
    <property type="protein sequence ID" value="OOL18966.1"/>
    <property type="molecule type" value="Genomic_DNA"/>
</dbReference>
<evidence type="ECO:0000256" key="2">
    <source>
        <dbReference type="ARBA" id="ARBA00023002"/>
    </source>
</evidence>
<dbReference type="RefSeq" id="WP_077396206.1">
    <property type="nucleotide sequence ID" value="NZ_JATM01000002.1"/>
</dbReference>
<dbReference type="CDD" id="cd12156">
    <property type="entry name" value="HPPR"/>
    <property type="match status" value="1"/>
</dbReference>
<keyword evidence="8" id="KW-1185">Reference proteome</keyword>
<protein>
    <submittedName>
        <fullName evidence="7">Dihydrofolate reductase</fullName>
    </submittedName>
</protein>
<dbReference type="Pfam" id="PF02826">
    <property type="entry name" value="2-Hacid_dh_C"/>
    <property type="match status" value="1"/>
</dbReference>
<dbReference type="Proteomes" id="UP000200980">
    <property type="component" value="Unassembled WGS sequence"/>
</dbReference>
<accession>A0A1S8GQJ2</accession>
<name>A0A1S8GQJ2_9PROT</name>
<feature type="domain" description="D-isomer specific 2-hydroxyacid dehydrogenase catalytic" evidence="5">
    <location>
        <begin position="12"/>
        <end position="311"/>
    </location>
</feature>
<evidence type="ECO:0000313" key="7">
    <source>
        <dbReference type="EMBL" id="OOL18966.1"/>
    </source>
</evidence>
<dbReference type="PANTHER" id="PTHR10996">
    <property type="entry name" value="2-HYDROXYACID DEHYDROGENASE-RELATED"/>
    <property type="match status" value="1"/>
</dbReference>
<dbReference type="InterPro" id="IPR036291">
    <property type="entry name" value="NAD(P)-bd_dom_sf"/>
</dbReference>
<dbReference type="STRING" id="1539051.AL01_04370"/>
<evidence type="ECO:0000259" key="6">
    <source>
        <dbReference type="Pfam" id="PF02826"/>
    </source>
</evidence>
<comment type="similarity">
    <text evidence="4">Belongs to the D-isomer specific 2-hydroxyacid dehydrogenase family.</text>
</comment>